<keyword evidence="1" id="KW-0732">Signal</keyword>
<feature type="signal peptide" evidence="1">
    <location>
        <begin position="1"/>
        <end position="20"/>
    </location>
</feature>
<accession>W6AKK8</accession>
<dbReference type="KEGG" id="ssab:SSABA_v1c08500"/>
<feature type="chain" id="PRO_5004875894" description="Lipoprotein" evidence="1">
    <location>
        <begin position="21"/>
        <end position="212"/>
    </location>
</feature>
<dbReference type="PROSITE" id="PS51257">
    <property type="entry name" value="PROKAR_LIPOPROTEIN"/>
    <property type="match status" value="1"/>
</dbReference>
<proteinExistence type="predicted"/>
<dbReference type="STRING" id="1276257.SSABA_v1c08500"/>
<dbReference type="EMBL" id="CP006934">
    <property type="protein sequence ID" value="AHI54249.1"/>
    <property type="molecule type" value="Genomic_DNA"/>
</dbReference>
<evidence type="ECO:0000256" key="1">
    <source>
        <dbReference type="SAM" id="SignalP"/>
    </source>
</evidence>
<dbReference type="HOGENOM" id="CLU_1299105_0_0_14"/>
<dbReference type="InterPro" id="IPR054816">
    <property type="entry name" value="Lipoprotein_mollicutes-type_CS"/>
</dbReference>
<evidence type="ECO:0000313" key="2">
    <source>
        <dbReference type="EMBL" id="AHI54249.1"/>
    </source>
</evidence>
<keyword evidence="3" id="KW-1185">Reference proteome</keyword>
<dbReference type="RefSeq" id="WP_025251385.1">
    <property type="nucleotide sequence ID" value="NZ_CP006934.1"/>
</dbReference>
<dbReference type="AlphaFoldDB" id="W6AKK8"/>
<organism evidence="2 3">
    <name type="scientific">Spiroplasma sabaudiense Ar-1343</name>
    <dbReference type="NCBI Taxonomy" id="1276257"/>
    <lineage>
        <taxon>Bacteria</taxon>
        <taxon>Bacillati</taxon>
        <taxon>Mycoplasmatota</taxon>
        <taxon>Mollicutes</taxon>
        <taxon>Entomoplasmatales</taxon>
        <taxon>Spiroplasmataceae</taxon>
        <taxon>Spiroplasma</taxon>
    </lineage>
</organism>
<sequence>MKKILTILGSFTLFASPISATVSCFSIGEDALIYLSSKITGDYQNSNKKKIIKFTKSDHEIAYDYSPLLTDFLKLMGSDKFDTNKYRSLQMQFLTEQEFFDYQTENSGEKPNIEYQVQDPKKQSPYQANYKNQDDEEIFDLLQIIRVENYQDSPVQVGNDIYFKEVLVREWNFNDDGSGIGFYEATKNTKKVEIYVRNKTIVELSEEAITIN</sequence>
<reference evidence="2 3" key="1">
    <citation type="journal article" date="2014" name="Genome Biol. Evol.">
        <title>Molecular evolution of the substrate utilization strategies and putative virulence factors in mosquito-associated Spiroplasma species.</title>
        <authorList>
            <person name="Chang T.H."/>
            <person name="Lo W.S."/>
            <person name="Ku C."/>
            <person name="Chen L.L."/>
            <person name="Kuo C.H."/>
        </authorList>
    </citation>
    <scope>NUCLEOTIDE SEQUENCE [LARGE SCALE GENOMIC DNA]</scope>
    <source>
        <strain evidence="2">Ar-1343</strain>
    </source>
</reference>
<evidence type="ECO:0008006" key="4">
    <source>
        <dbReference type="Google" id="ProtNLM"/>
    </source>
</evidence>
<gene>
    <name evidence="2" type="ORF">SSABA_v1c08500</name>
</gene>
<dbReference type="OrthoDB" id="9827702at2"/>
<dbReference type="NCBIfam" id="NF038029">
    <property type="entry name" value="LP_plasma"/>
    <property type="match status" value="1"/>
</dbReference>
<evidence type="ECO:0000313" key="3">
    <source>
        <dbReference type="Proteomes" id="UP000019265"/>
    </source>
</evidence>
<dbReference type="PATRIC" id="fig|1276257.3.peg.862"/>
<name>W6AKK8_9MOLU</name>
<dbReference type="Proteomes" id="UP000019265">
    <property type="component" value="Chromosome"/>
</dbReference>
<protein>
    <recommendedName>
        <fullName evidence="4">Lipoprotein</fullName>
    </recommendedName>
</protein>